<dbReference type="InterPro" id="IPR052229">
    <property type="entry name" value="Collagen-VI/PIF"/>
</dbReference>
<sequence>MDLAILADISQSLRTEDLHRLRDAIHDIVERVGVSERRTRVAVVTFGGNTRVVNNFANSTYYNATYLKTRVTEALRSKSRREGTRTDLAQRQAATKLFTTEGGDRPDVRNVMLIFTDGKFYIKKTWDRRPNITLLNTTRELEKKGVRIIVVGIGQGMSKEKMKEAAGSKEEIILHDSYQKLIEGLHTLIDGICIPKDGGYSNWSESECSVTCGGGIKTLTRTCTNPPPINGGRDCTRLGPASKNVPCNEYACSNSLDECVIPMDLAILADISQSLRTEDLHRLRDAIHDVVKRAGVSERGTRVAVVTFGGNTRVVNNFANSTYYNATYLKTRVTEALRSKSRREGTRTDLAQRQAATKLFTTEGGDRLDVRNVMLIFTDGKFYIKKTWDRRPNITLLNTTRELEKKGVRIIVVGIGQDVSEEKMKKAAGSKGKVIIRNSYQELIEKLHELIDEICIPKDGGYSDWSESECSVTCGGGIKTLTRTCTNPPPINGGRDCTRLGPASKNVPCNEYACSICPMDVAFIMDSSGSIKRAEFYEERLLVKKLVEQVTATGNREALILFGSSASVKAQLGQYDTAEKYIEVVQKLRKKNGRTRIDRALNVAVDEVFSSARPYAYKIVVVLSDGVQSRGAKSLRESSRPLRQANVRVLAVGIGTGMAKNRLRLMTGRDNDVVDVKDIEGYLQGIMTEIYRKPCVRKYQLVKFLQRRRIRSEN</sequence>
<evidence type="ECO:0000313" key="3">
    <source>
        <dbReference type="Proteomes" id="UP001159428"/>
    </source>
</evidence>
<dbReference type="InterPro" id="IPR036383">
    <property type="entry name" value="TSP1_rpt_sf"/>
</dbReference>
<dbReference type="InterPro" id="IPR002035">
    <property type="entry name" value="VWF_A"/>
</dbReference>
<organism evidence="2 3">
    <name type="scientific">Pocillopora meandrina</name>
    <dbReference type="NCBI Taxonomy" id="46732"/>
    <lineage>
        <taxon>Eukaryota</taxon>
        <taxon>Metazoa</taxon>
        <taxon>Cnidaria</taxon>
        <taxon>Anthozoa</taxon>
        <taxon>Hexacorallia</taxon>
        <taxon>Scleractinia</taxon>
        <taxon>Astrocoeniina</taxon>
        <taxon>Pocilloporidae</taxon>
        <taxon>Pocillopora</taxon>
    </lineage>
</organism>
<evidence type="ECO:0000313" key="2">
    <source>
        <dbReference type="EMBL" id="CAH3154288.1"/>
    </source>
</evidence>
<dbReference type="Pfam" id="PF00092">
    <property type="entry name" value="VWA"/>
    <property type="match status" value="3"/>
</dbReference>
<protein>
    <recommendedName>
        <fullName evidence="1">VWFA domain-containing protein</fullName>
    </recommendedName>
</protein>
<feature type="domain" description="VWFA" evidence="1">
    <location>
        <begin position="520"/>
        <end position="690"/>
    </location>
</feature>
<keyword evidence="3" id="KW-1185">Reference proteome</keyword>
<accession>A0AAU9XS40</accession>
<dbReference type="SUPFAM" id="SSF53300">
    <property type="entry name" value="vWA-like"/>
    <property type="match status" value="3"/>
</dbReference>
<proteinExistence type="predicted"/>
<dbReference type="PROSITE" id="PS50234">
    <property type="entry name" value="VWFA"/>
    <property type="match status" value="3"/>
</dbReference>
<feature type="domain" description="VWFA" evidence="1">
    <location>
        <begin position="2"/>
        <end position="192"/>
    </location>
</feature>
<dbReference type="CDD" id="cd01450">
    <property type="entry name" value="vWFA_subfamily_ECM"/>
    <property type="match status" value="3"/>
</dbReference>
<dbReference type="AlphaFoldDB" id="A0AAU9XS40"/>
<dbReference type="PROSITE" id="PS50092">
    <property type="entry name" value="TSP1"/>
    <property type="match status" value="2"/>
</dbReference>
<dbReference type="InterPro" id="IPR000884">
    <property type="entry name" value="TSP1_rpt"/>
</dbReference>
<dbReference type="Proteomes" id="UP001159428">
    <property type="component" value="Unassembled WGS sequence"/>
</dbReference>
<dbReference type="SMART" id="SM00327">
    <property type="entry name" value="VWA"/>
    <property type="match status" value="3"/>
</dbReference>
<feature type="domain" description="VWFA" evidence="1">
    <location>
        <begin position="264"/>
        <end position="454"/>
    </location>
</feature>
<dbReference type="Gene3D" id="3.40.50.410">
    <property type="entry name" value="von Willebrand factor, type A domain"/>
    <property type="match status" value="3"/>
</dbReference>
<dbReference type="Pfam" id="PF00090">
    <property type="entry name" value="TSP_1"/>
    <property type="match status" value="2"/>
</dbReference>
<dbReference type="SMART" id="SM00209">
    <property type="entry name" value="TSP1"/>
    <property type="match status" value="2"/>
</dbReference>
<name>A0AAU9XS40_9CNID</name>
<dbReference type="PANTHER" id="PTHR22588">
    <property type="entry name" value="VWFA DOMAIN-CONTAINING PROTEIN"/>
    <property type="match status" value="1"/>
</dbReference>
<dbReference type="Gene3D" id="2.20.100.10">
    <property type="entry name" value="Thrombospondin type-1 (TSP1) repeat"/>
    <property type="match status" value="2"/>
</dbReference>
<dbReference type="InterPro" id="IPR036465">
    <property type="entry name" value="vWFA_dom_sf"/>
</dbReference>
<evidence type="ECO:0000259" key="1">
    <source>
        <dbReference type="PROSITE" id="PS50234"/>
    </source>
</evidence>
<reference evidence="2 3" key="1">
    <citation type="submission" date="2022-05" db="EMBL/GenBank/DDBJ databases">
        <authorList>
            <consortium name="Genoscope - CEA"/>
            <person name="William W."/>
        </authorList>
    </citation>
    <scope>NUCLEOTIDE SEQUENCE [LARGE SCALE GENOMIC DNA]</scope>
</reference>
<dbReference type="EMBL" id="CALNXJ010000055">
    <property type="protein sequence ID" value="CAH3154288.1"/>
    <property type="molecule type" value="Genomic_DNA"/>
</dbReference>
<dbReference type="SUPFAM" id="SSF82895">
    <property type="entry name" value="TSP-1 type 1 repeat"/>
    <property type="match status" value="1"/>
</dbReference>
<comment type="caution">
    <text evidence="2">The sequence shown here is derived from an EMBL/GenBank/DDBJ whole genome shotgun (WGS) entry which is preliminary data.</text>
</comment>
<gene>
    <name evidence="2" type="ORF">PMEA_00027488</name>
</gene>
<dbReference type="PANTHER" id="PTHR22588:SF3">
    <property type="entry name" value="VWFA DOMAIN-CONTAINING PROTEIN"/>
    <property type="match status" value="1"/>
</dbReference>